<evidence type="ECO:0000256" key="7">
    <source>
        <dbReference type="RuleBase" id="RU361277"/>
    </source>
</evidence>
<dbReference type="EMBL" id="ASQP01000396">
    <property type="protein sequence ID" value="OMI35462.1"/>
    <property type="molecule type" value="Genomic_DNA"/>
</dbReference>
<proteinExistence type="inferred from homology"/>
<organism evidence="9 10">
    <name type="scientific">Streptomyces sparsogenes DSM 40356</name>
    <dbReference type="NCBI Taxonomy" id="1331668"/>
    <lineage>
        <taxon>Bacteria</taxon>
        <taxon>Bacillati</taxon>
        <taxon>Actinomycetota</taxon>
        <taxon>Actinomycetes</taxon>
        <taxon>Kitasatosporales</taxon>
        <taxon>Streptomycetaceae</taxon>
        <taxon>Streptomyces</taxon>
    </lineage>
</organism>
<keyword evidence="5" id="KW-0560">Oxidoreductase</keyword>
<dbReference type="PANTHER" id="PTHR42940">
    <property type="entry name" value="ALCOHOL DEHYDROGENASE 1-RELATED"/>
    <property type="match status" value="1"/>
</dbReference>
<dbReference type="SMART" id="SM00829">
    <property type="entry name" value="PKS_ER"/>
    <property type="match status" value="1"/>
</dbReference>
<dbReference type="SUPFAM" id="SSF51735">
    <property type="entry name" value="NAD(P)-binding Rossmann-fold domains"/>
    <property type="match status" value="1"/>
</dbReference>
<comment type="similarity">
    <text evidence="2 7">Belongs to the zinc-containing alcohol dehydrogenase family.</text>
</comment>
<evidence type="ECO:0000256" key="4">
    <source>
        <dbReference type="ARBA" id="ARBA00022833"/>
    </source>
</evidence>
<dbReference type="SUPFAM" id="SSF50129">
    <property type="entry name" value="GroES-like"/>
    <property type="match status" value="1"/>
</dbReference>
<dbReference type="PROSITE" id="PS00059">
    <property type="entry name" value="ADH_ZINC"/>
    <property type="match status" value="1"/>
</dbReference>
<evidence type="ECO:0000256" key="2">
    <source>
        <dbReference type="ARBA" id="ARBA00008072"/>
    </source>
</evidence>
<evidence type="ECO:0000313" key="9">
    <source>
        <dbReference type="EMBL" id="OMI35462.1"/>
    </source>
</evidence>
<evidence type="ECO:0000256" key="5">
    <source>
        <dbReference type="ARBA" id="ARBA00023002"/>
    </source>
</evidence>
<evidence type="ECO:0000256" key="6">
    <source>
        <dbReference type="ARBA" id="ARBA00048262"/>
    </source>
</evidence>
<dbReference type="GO" id="GO:0005737">
    <property type="term" value="C:cytoplasm"/>
    <property type="evidence" value="ECO:0007669"/>
    <property type="project" value="TreeGrafter"/>
</dbReference>
<evidence type="ECO:0000259" key="8">
    <source>
        <dbReference type="SMART" id="SM00829"/>
    </source>
</evidence>
<dbReference type="Pfam" id="PF00107">
    <property type="entry name" value="ADH_zinc_N"/>
    <property type="match status" value="1"/>
</dbReference>
<dbReference type="InterPro" id="IPR020843">
    <property type="entry name" value="ER"/>
</dbReference>
<dbReference type="Proteomes" id="UP000186168">
    <property type="component" value="Unassembled WGS sequence"/>
</dbReference>
<keyword evidence="10" id="KW-1185">Reference proteome</keyword>
<protein>
    <submittedName>
        <fullName evidence="9">Zn-dependent alcohol dehydrogenase</fullName>
    </submittedName>
</protein>
<dbReference type="InterPro" id="IPR036291">
    <property type="entry name" value="NAD(P)-bd_dom_sf"/>
</dbReference>
<comment type="catalytic activity">
    <reaction evidence="6">
        <text>a primary alcohol + NADP(+) = an aldehyde + NADPH + H(+)</text>
        <dbReference type="Rhea" id="RHEA:15937"/>
        <dbReference type="ChEBI" id="CHEBI:15378"/>
        <dbReference type="ChEBI" id="CHEBI:15734"/>
        <dbReference type="ChEBI" id="CHEBI:17478"/>
        <dbReference type="ChEBI" id="CHEBI:57783"/>
        <dbReference type="ChEBI" id="CHEBI:58349"/>
        <dbReference type="EC" id="1.1.1.2"/>
    </reaction>
</comment>
<name>A0A1R1SB50_9ACTN</name>
<dbReference type="InterPro" id="IPR013154">
    <property type="entry name" value="ADH-like_N"/>
</dbReference>
<dbReference type="AlphaFoldDB" id="A0A1R1SB50"/>
<dbReference type="GO" id="GO:0004022">
    <property type="term" value="F:alcohol dehydrogenase (NAD+) activity"/>
    <property type="evidence" value="ECO:0007669"/>
    <property type="project" value="TreeGrafter"/>
</dbReference>
<dbReference type="GO" id="GO:0008270">
    <property type="term" value="F:zinc ion binding"/>
    <property type="evidence" value="ECO:0007669"/>
    <property type="project" value="InterPro"/>
</dbReference>
<reference evidence="9 10" key="1">
    <citation type="submission" date="2013-05" db="EMBL/GenBank/DDBJ databases">
        <title>Genome sequence of Streptomyces sparsogenes DSM 40356.</title>
        <authorList>
            <person name="Coyne S."/>
            <person name="Seebeck F.P."/>
        </authorList>
    </citation>
    <scope>NUCLEOTIDE SEQUENCE [LARGE SCALE GENOMIC DNA]</scope>
    <source>
        <strain evidence="9 10">DSM 40356</strain>
    </source>
</reference>
<keyword evidence="3 7" id="KW-0479">Metal-binding</keyword>
<evidence type="ECO:0000256" key="3">
    <source>
        <dbReference type="ARBA" id="ARBA00022723"/>
    </source>
</evidence>
<evidence type="ECO:0000313" key="10">
    <source>
        <dbReference type="Proteomes" id="UP000186168"/>
    </source>
</evidence>
<dbReference type="InterPro" id="IPR011032">
    <property type="entry name" value="GroES-like_sf"/>
</dbReference>
<dbReference type="PANTHER" id="PTHR42940:SF7">
    <property type="entry name" value="ALCOHOL DEHYDROGENASE-LIKE N-TERMINAL DOMAIN-CONTAINING PROTEIN"/>
    <property type="match status" value="1"/>
</dbReference>
<keyword evidence="4 7" id="KW-0862">Zinc</keyword>
<dbReference type="Pfam" id="PF08240">
    <property type="entry name" value="ADH_N"/>
    <property type="match status" value="1"/>
</dbReference>
<dbReference type="InterPro" id="IPR002328">
    <property type="entry name" value="ADH_Zn_CS"/>
</dbReference>
<comment type="cofactor">
    <cofactor evidence="1 7">
        <name>Zn(2+)</name>
        <dbReference type="ChEBI" id="CHEBI:29105"/>
    </cofactor>
</comment>
<dbReference type="InterPro" id="IPR013149">
    <property type="entry name" value="ADH-like_C"/>
</dbReference>
<accession>A0A1R1SB50</accession>
<gene>
    <name evidence="9" type="ORF">SPAR_31051</name>
</gene>
<feature type="domain" description="Enoyl reductase (ER)" evidence="8">
    <location>
        <begin position="26"/>
        <end position="347"/>
    </location>
</feature>
<sequence length="354" mass="36040">MDIVVSEREGTMSDSAMTMAVTEPRGPLHPVVVETVPPPAGWVRVSVVASGVCNADIGTAAATGEGTVFPVTPGHEVAGVIAEIGDRVEGWAVGDRVAVGWFGGSCGHCAYCRAGDVVHCAERKIPGLSYPGGWAQSITVPADALVRIPDGLDLVDAAPFGCAGVTTFNAIRKAGIRAGGRVAVFGIGGLGHLAVQFAAKLGHETIAIARGGDREQLAHDLGAHHYIDSNAQAPGPALKELGGADLIVCTASSTAPVDELLAGLGVHGQLTLVGVDAGSVTVPAARIVMNGHTLTGHLTGSPRETEEAMAFAVTTGVRPLIERMPLAKADEAVTQLRSGAPRFRIVLDTAISGG</sequence>
<dbReference type="Gene3D" id="3.40.50.720">
    <property type="entry name" value="NAD(P)-binding Rossmann-like Domain"/>
    <property type="match status" value="1"/>
</dbReference>
<dbReference type="GO" id="GO:0008106">
    <property type="term" value="F:alcohol dehydrogenase (NADP+) activity"/>
    <property type="evidence" value="ECO:0007669"/>
    <property type="project" value="UniProtKB-EC"/>
</dbReference>
<dbReference type="FunFam" id="3.40.50.720:FF:000022">
    <property type="entry name" value="Cinnamyl alcohol dehydrogenase"/>
    <property type="match status" value="1"/>
</dbReference>
<evidence type="ECO:0000256" key="1">
    <source>
        <dbReference type="ARBA" id="ARBA00001947"/>
    </source>
</evidence>
<dbReference type="RefSeq" id="WP_249025493.1">
    <property type="nucleotide sequence ID" value="NZ_ASQP01000396.1"/>
</dbReference>
<comment type="caution">
    <text evidence="9">The sequence shown here is derived from an EMBL/GenBank/DDBJ whole genome shotgun (WGS) entry which is preliminary data.</text>
</comment>
<dbReference type="Gene3D" id="3.90.180.10">
    <property type="entry name" value="Medium-chain alcohol dehydrogenases, catalytic domain"/>
    <property type="match status" value="1"/>
</dbReference>